<proteinExistence type="predicted"/>
<name>A0ABU6FP80_9PROT</name>
<feature type="compositionally biased region" description="Basic and acidic residues" evidence="1">
    <location>
        <begin position="26"/>
        <end position="44"/>
    </location>
</feature>
<sequence length="59" mass="6483">MMSTNAVIAENPAAEPSPEQQGWTERPLEEIKDMGFDPWDKSMGDTDEGGEDAQPEKTS</sequence>
<dbReference type="Proteomes" id="UP001308776">
    <property type="component" value="Unassembled WGS sequence"/>
</dbReference>
<comment type="caution">
    <text evidence="2">The sequence shown here is derived from an EMBL/GenBank/DDBJ whole genome shotgun (WGS) entry which is preliminary data.</text>
</comment>
<evidence type="ECO:0000313" key="3">
    <source>
        <dbReference type="Proteomes" id="UP001308776"/>
    </source>
</evidence>
<dbReference type="EMBL" id="JAQGFR010000109">
    <property type="protein sequence ID" value="MEB8513322.1"/>
    <property type="molecule type" value="Genomic_DNA"/>
</dbReference>
<keyword evidence="3" id="KW-1185">Reference proteome</keyword>
<reference evidence="2 3" key="1">
    <citation type="submission" date="2022-11" db="EMBL/GenBank/DDBJ databases">
        <title>Comparative genomics analysis of Acidithiobacillus ferriphilus.</title>
        <authorList>
            <person name="Ma L."/>
        </authorList>
    </citation>
    <scope>NUCLEOTIDE SEQUENCE [LARGE SCALE GENOMIC DNA]</scope>
    <source>
        <strain evidence="2 3">DY15</strain>
    </source>
</reference>
<feature type="region of interest" description="Disordered" evidence="1">
    <location>
        <begin position="1"/>
        <end position="59"/>
    </location>
</feature>
<evidence type="ECO:0000256" key="1">
    <source>
        <dbReference type="SAM" id="MobiDB-lite"/>
    </source>
</evidence>
<evidence type="ECO:0000313" key="2">
    <source>
        <dbReference type="EMBL" id="MEB8513322.1"/>
    </source>
</evidence>
<organism evidence="2 3">
    <name type="scientific">Acidithiobacillus ferriphilus</name>
    <dbReference type="NCBI Taxonomy" id="1689834"/>
    <lineage>
        <taxon>Bacteria</taxon>
        <taxon>Pseudomonadati</taxon>
        <taxon>Pseudomonadota</taxon>
        <taxon>Acidithiobacillia</taxon>
        <taxon>Acidithiobacillales</taxon>
        <taxon>Acidithiobacillaceae</taxon>
        <taxon>Acidithiobacillus</taxon>
    </lineage>
</organism>
<dbReference type="RefSeq" id="WP_196762969.1">
    <property type="nucleotide sequence ID" value="NZ_JAQGFK010000162.1"/>
</dbReference>
<protein>
    <submittedName>
        <fullName evidence="2">Uncharacterized protein</fullName>
    </submittedName>
</protein>
<gene>
    <name evidence="2" type="ORF">OW717_04630</name>
</gene>
<accession>A0ABU6FP80</accession>